<dbReference type="PROSITE" id="PS01124">
    <property type="entry name" value="HTH_ARAC_FAMILY_2"/>
    <property type="match status" value="1"/>
</dbReference>
<accession>A0A7S8EB51</accession>
<dbReference type="GO" id="GO:0003700">
    <property type="term" value="F:DNA-binding transcription factor activity"/>
    <property type="evidence" value="ECO:0007669"/>
    <property type="project" value="InterPro"/>
</dbReference>
<dbReference type="InterPro" id="IPR037923">
    <property type="entry name" value="HTH-like"/>
</dbReference>
<evidence type="ECO:0000259" key="4">
    <source>
        <dbReference type="PROSITE" id="PS01124"/>
    </source>
</evidence>
<dbReference type="RefSeq" id="WP_195171785.1">
    <property type="nucleotide sequence ID" value="NZ_CP062983.1"/>
</dbReference>
<dbReference type="GO" id="GO:0043565">
    <property type="term" value="F:sequence-specific DNA binding"/>
    <property type="evidence" value="ECO:0007669"/>
    <property type="project" value="InterPro"/>
</dbReference>
<dbReference type="InterPro" id="IPR018060">
    <property type="entry name" value="HTH_AraC"/>
</dbReference>
<protein>
    <submittedName>
        <fullName evidence="5">Helix-turn-helix domain-containing protein</fullName>
    </submittedName>
</protein>
<gene>
    <name evidence="5" type="ORF">G4Y79_04905</name>
</gene>
<proteinExistence type="predicted"/>
<keyword evidence="3" id="KW-0804">Transcription</keyword>
<dbReference type="PANTHER" id="PTHR43280:SF32">
    <property type="entry name" value="TRANSCRIPTIONAL REGULATORY PROTEIN"/>
    <property type="match status" value="1"/>
</dbReference>
<reference evidence="5 6" key="1">
    <citation type="submission" date="2020-02" db="EMBL/GenBank/DDBJ databases">
        <authorList>
            <person name="Zheng R.K."/>
            <person name="Sun C.M."/>
        </authorList>
    </citation>
    <scope>NUCLEOTIDE SEQUENCE [LARGE SCALE GENOMIC DNA]</scope>
    <source>
        <strain evidence="6">rifampicinis</strain>
    </source>
</reference>
<dbReference type="InterPro" id="IPR003313">
    <property type="entry name" value="AraC-bd"/>
</dbReference>
<dbReference type="Pfam" id="PF02311">
    <property type="entry name" value="AraC_binding"/>
    <property type="match status" value="1"/>
</dbReference>
<keyword evidence="6" id="KW-1185">Reference proteome</keyword>
<name>A0A7S8EB51_9CHLR</name>
<dbReference type="AlphaFoldDB" id="A0A7S8EB51"/>
<dbReference type="EMBL" id="CP062983">
    <property type="protein sequence ID" value="QPC83721.1"/>
    <property type="molecule type" value="Genomic_DNA"/>
</dbReference>
<evidence type="ECO:0000256" key="1">
    <source>
        <dbReference type="ARBA" id="ARBA00023015"/>
    </source>
</evidence>
<dbReference type="SMART" id="SM00342">
    <property type="entry name" value="HTH_ARAC"/>
    <property type="match status" value="1"/>
</dbReference>
<feature type="domain" description="HTH araC/xylS-type" evidence="4">
    <location>
        <begin position="195"/>
        <end position="293"/>
    </location>
</feature>
<dbReference type="PANTHER" id="PTHR43280">
    <property type="entry name" value="ARAC-FAMILY TRANSCRIPTIONAL REGULATOR"/>
    <property type="match status" value="1"/>
</dbReference>
<dbReference type="Proteomes" id="UP000594468">
    <property type="component" value="Chromosome"/>
</dbReference>
<evidence type="ECO:0000256" key="3">
    <source>
        <dbReference type="ARBA" id="ARBA00023163"/>
    </source>
</evidence>
<dbReference type="SUPFAM" id="SSF51215">
    <property type="entry name" value="Regulatory protein AraC"/>
    <property type="match status" value="1"/>
</dbReference>
<dbReference type="SUPFAM" id="SSF46689">
    <property type="entry name" value="Homeodomain-like"/>
    <property type="match status" value="1"/>
</dbReference>
<dbReference type="KEGG" id="pmet:G4Y79_04905"/>
<sequence length="303" mass="35363">MSYMAMGQSSEVTFPIHRRDLTNHEYAFALRKFCPNNPIEQPKYPHRHAFYQMLYITGGQGNHVVDFEPFPLNPPVLYFLSPQQVHFWELNAPLQGYSLTFGSDFLVFNAVESTTAVNPLSLFYNFPYKPLHVKPKQAESLKQTIDLIAQEYDAREPNYVSIVRAYLHVLFSKIQRLSNVMEPDANASSLEELIYRFRKLVSLHYRDQRSVDFYADQLGISPSYLSERVKAFTGCTVGQIIRYRVLLEAKRLLINTDLTIEQICYRLDFSDPAYFGRFFKRETSTSPGKYRQNTREKYQISQV</sequence>
<keyword evidence="2" id="KW-0238">DNA-binding</keyword>
<evidence type="ECO:0000256" key="2">
    <source>
        <dbReference type="ARBA" id="ARBA00023125"/>
    </source>
</evidence>
<keyword evidence="1" id="KW-0805">Transcription regulation</keyword>
<organism evidence="5 6">
    <name type="scientific">Phototrophicus methaneseepsis</name>
    <dbReference type="NCBI Taxonomy" id="2710758"/>
    <lineage>
        <taxon>Bacteria</taxon>
        <taxon>Bacillati</taxon>
        <taxon>Chloroflexota</taxon>
        <taxon>Candidatus Thermofontia</taxon>
        <taxon>Phototrophicales</taxon>
        <taxon>Phototrophicaceae</taxon>
        <taxon>Phototrophicus</taxon>
    </lineage>
</organism>
<evidence type="ECO:0000313" key="6">
    <source>
        <dbReference type="Proteomes" id="UP000594468"/>
    </source>
</evidence>
<dbReference type="Gene3D" id="1.10.10.60">
    <property type="entry name" value="Homeodomain-like"/>
    <property type="match status" value="1"/>
</dbReference>
<dbReference type="InterPro" id="IPR009057">
    <property type="entry name" value="Homeodomain-like_sf"/>
</dbReference>
<evidence type="ECO:0000313" key="5">
    <source>
        <dbReference type="EMBL" id="QPC83721.1"/>
    </source>
</evidence>
<dbReference type="Pfam" id="PF12833">
    <property type="entry name" value="HTH_18"/>
    <property type="match status" value="1"/>
</dbReference>